<dbReference type="FunFam" id="1.10.287.950:FF:000001">
    <property type="entry name" value="Methyl-accepting chemotaxis sensory transducer"/>
    <property type="match status" value="1"/>
</dbReference>
<dbReference type="PANTHER" id="PTHR32089">
    <property type="entry name" value="METHYL-ACCEPTING CHEMOTAXIS PROTEIN MCPB"/>
    <property type="match status" value="1"/>
</dbReference>
<keyword evidence="6" id="KW-0812">Transmembrane</keyword>
<dbReference type="SMART" id="SM00283">
    <property type="entry name" value="MA"/>
    <property type="match status" value="1"/>
</dbReference>
<evidence type="ECO:0000259" key="8">
    <source>
        <dbReference type="PROSITE" id="PS50885"/>
    </source>
</evidence>
<dbReference type="InterPro" id="IPR003660">
    <property type="entry name" value="HAMP_dom"/>
</dbReference>
<dbReference type="EMBL" id="AAOH01000004">
    <property type="protein sequence ID" value="EAR28578.1"/>
    <property type="molecule type" value="Genomic_DNA"/>
</dbReference>
<dbReference type="SMART" id="SM01358">
    <property type="entry name" value="HBM"/>
    <property type="match status" value="1"/>
</dbReference>
<evidence type="ECO:0000313" key="10">
    <source>
        <dbReference type="EMBL" id="EAR28578.1"/>
    </source>
</evidence>
<dbReference type="SMART" id="SM00304">
    <property type="entry name" value="HAMP"/>
    <property type="match status" value="2"/>
</dbReference>
<dbReference type="PANTHER" id="PTHR32089:SF120">
    <property type="entry name" value="METHYL-ACCEPTING CHEMOTAXIS PROTEIN TLPQ"/>
    <property type="match status" value="1"/>
</dbReference>
<feature type="domain" description="HBM" evidence="9">
    <location>
        <begin position="45"/>
        <end position="286"/>
    </location>
</feature>
<comment type="similarity">
    <text evidence="3">Belongs to the methyl-accepting chemotaxis (MCP) protein family.</text>
</comment>
<evidence type="ECO:0000259" key="7">
    <source>
        <dbReference type="PROSITE" id="PS50111"/>
    </source>
</evidence>
<dbReference type="Pfam" id="PF00672">
    <property type="entry name" value="HAMP"/>
    <property type="match status" value="1"/>
</dbReference>
<gene>
    <name evidence="10" type="ORF">PTD2_22222</name>
</gene>
<reference evidence="10 11" key="1">
    <citation type="submission" date="2006-02" db="EMBL/GenBank/DDBJ databases">
        <authorList>
            <person name="Moran M.A."/>
            <person name="Kjelleberg S."/>
            <person name="Egan S."/>
            <person name="Saunders N."/>
            <person name="Thomas T."/>
            <person name="Ferriera S."/>
            <person name="Johnson J."/>
            <person name="Kravitz S."/>
            <person name="Halpern A."/>
            <person name="Remington K."/>
            <person name="Beeson K."/>
            <person name="Tran B."/>
            <person name="Rogers Y.-H."/>
            <person name="Friedman R."/>
            <person name="Venter J.C."/>
        </authorList>
    </citation>
    <scope>NUCLEOTIDE SEQUENCE [LARGE SCALE GENOMIC DNA]</scope>
    <source>
        <strain evidence="10 11">D2</strain>
    </source>
</reference>
<evidence type="ECO:0000256" key="2">
    <source>
        <dbReference type="ARBA" id="ARBA00023224"/>
    </source>
</evidence>
<comment type="caution">
    <text evidence="10">The sequence shown here is derived from an EMBL/GenBank/DDBJ whole genome shotgun (WGS) entry which is preliminary data.</text>
</comment>
<dbReference type="AlphaFoldDB" id="A4CB20"/>
<feature type="transmembrane region" description="Helical" evidence="6">
    <location>
        <begin position="295"/>
        <end position="318"/>
    </location>
</feature>
<feature type="domain" description="HAMP" evidence="8">
    <location>
        <begin position="320"/>
        <end position="372"/>
    </location>
</feature>
<keyword evidence="6" id="KW-1133">Transmembrane helix</keyword>
<dbReference type="Gene3D" id="6.10.340.10">
    <property type="match status" value="1"/>
</dbReference>
<dbReference type="Proteomes" id="UP000006201">
    <property type="component" value="Unassembled WGS sequence"/>
</dbReference>
<dbReference type="PROSITE" id="PS51753">
    <property type="entry name" value="HBM"/>
    <property type="match status" value="1"/>
</dbReference>
<dbReference type="RefSeq" id="WP_009840405.1">
    <property type="nucleotide sequence ID" value="NZ_CH959301.1"/>
</dbReference>
<organism evidence="10 11">
    <name type="scientific">Pseudoalteromonas tunicata D2</name>
    <dbReference type="NCBI Taxonomy" id="87626"/>
    <lineage>
        <taxon>Bacteria</taxon>
        <taxon>Pseudomonadati</taxon>
        <taxon>Pseudomonadota</taxon>
        <taxon>Gammaproteobacteria</taxon>
        <taxon>Alteromonadales</taxon>
        <taxon>Pseudoalteromonadaceae</taxon>
        <taxon>Pseudoalteromonas</taxon>
    </lineage>
</organism>
<evidence type="ECO:0000313" key="11">
    <source>
        <dbReference type="Proteomes" id="UP000006201"/>
    </source>
</evidence>
<dbReference type="HOGENOM" id="CLU_000445_107_27_6"/>
<protein>
    <submittedName>
        <fullName evidence="10">Methyl-accepting chemotaxis protein (McpB)</fullName>
    </submittedName>
</protein>
<proteinExistence type="inferred from homology"/>
<evidence type="ECO:0000256" key="1">
    <source>
        <dbReference type="ARBA" id="ARBA00004370"/>
    </source>
</evidence>
<dbReference type="GO" id="GO:0006935">
    <property type="term" value="P:chemotaxis"/>
    <property type="evidence" value="ECO:0007669"/>
    <property type="project" value="UniProtKB-ARBA"/>
</dbReference>
<keyword evidence="2 4" id="KW-0807">Transducer</keyword>
<feature type="domain" description="Methyl-accepting transducer" evidence="7">
    <location>
        <begin position="377"/>
        <end position="613"/>
    </location>
</feature>
<dbReference type="InterPro" id="IPR032255">
    <property type="entry name" value="HBM"/>
</dbReference>
<dbReference type="CDD" id="cd06225">
    <property type="entry name" value="HAMP"/>
    <property type="match status" value="1"/>
</dbReference>
<dbReference type="SUPFAM" id="SSF58104">
    <property type="entry name" value="Methyl-accepting chemotaxis protein (MCP) signaling domain"/>
    <property type="match status" value="1"/>
</dbReference>
<evidence type="ECO:0000256" key="5">
    <source>
        <dbReference type="SAM" id="Coils"/>
    </source>
</evidence>
<dbReference type="GO" id="GO:0016020">
    <property type="term" value="C:membrane"/>
    <property type="evidence" value="ECO:0007669"/>
    <property type="project" value="UniProtKB-SubCell"/>
</dbReference>
<keyword evidence="5" id="KW-0175">Coiled coil</keyword>
<keyword evidence="6" id="KW-0472">Membrane</keyword>
<name>A4CB20_9GAMM</name>
<dbReference type="InterPro" id="IPR004089">
    <property type="entry name" value="MCPsignal_dom"/>
</dbReference>
<evidence type="ECO:0000259" key="9">
    <source>
        <dbReference type="PROSITE" id="PS51753"/>
    </source>
</evidence>
<dbReference type="GO" id="GO:0007165">
    <property type="term" value="P:signal transduction"/>
    <property type="evidence" value="ECO:0007669"/>
    <property type="project" value="UniProtKB-KW"/>
</dbReference>
<accession>A4CB20</accession>
<dbReference type="STRING" id="87626.PTD2_22222"/>
<dbReference type="eggNOG" id="COG0840">
    <property type="taxonomic scope" value="Bacteria"/>
</dbReference>
<dbReference type="Gene3D" id="1.10.287.950">
    <property type="entry name" value="Methyl-accepting chemotaxis protein"/>
    <property type="match status" value="1"/>
</dbReference>
<evidence type="ECO:0000256" key="6">
    <source>
        <dbReference type="SAM" id="Phobius"/>
    </source>
</evidence>
<dbReference type="Pfam" id="PF00015">
    <property type="entry name" value="MCPsignal"/>
    <property type="match status" value="1"/>
</dbReference>
<feature type="transmembrane region" description="Helical" evidence="6">
    <location>
        <begin position="12"/>
        <end position="33"/>
    </location>
</feature>
<feature type="coiled-coil region" evidence="5">
    <location>
        <begin position="448"/>
        <end position="475"/>
    </location>
</feature>
<evidence type="ECO:0000256" key="4">
    <source>
        <dbReference type="PROSITE-ProRule" id="PRU00284"/>
    </source>
</evidence>
<dbReference type="PROSITE" id="PS50885">
    <property type="entry name" value="HAMP"/>
    <property type="match status" value="1"/>
</dbReference>
<dbReference type="CDD" id="cd11386">
    <property type="entry name" value="MCP_signal"/>
    <property type="match status" value="1"/>
</dbReference>
<sequence>MLNQFKLGIKIGSGFAICLSLMLIASVFSYWGLSSADEGFSSYRSLARDTNLSGRLQANLLMIRMDVKNYLISNDDKFLAEYDARKKNVLELFQNAKVEVHDPERAQIVILAQRGFIQYSNEFSQAVDLVKQRNELVTTLLDPNGLAMRKAISEIIASAYQEKDNDASFYAAQVLENLLLGRLYTNKYLKTNDVTDYNYARDFLTQELQTSAASLDEQLDNPSRRRLFNEFTSASALYIRTLNEIYAVIEQRNQIIHNQLDILGPKIANDLEQLKLSVMKEQNLVGPALQSSNQFSVLVMLICTLVALIAGVIISFFITRSITRPLGQAVKVAQALEQGSLNTKIEAIGKDEIAILMESLAKMAKSIANMISNINDASGEIFNSAEQLASATVQTSEGAQDQLVETDQVATAMHQMAVSVQEVARSAAQAAHAAEEARVQTLNGFEVVNSTLDNIHQLEREMSKSSEEIANLKNHSENIGGILDVIRDIAEQTNLLALNAAIEAARAGEQGRGFAVVADEVRTLAQRTQNSISQIESLINHLQAGALKAVGAINVGHDQLQVTVIQAAKAGESLALIRDAINTINDMNAQIASASEQQSMVAETININVTNVRRISDESAAVSSQTAHSSSELAMVAEQLKGLVGQFKLA</sequence>
<evidence type="ECO:0000256" key="3">
    <source>
        <dbReference type="ARBA" id="ARBA00029447"/>
    </source>
</evidence>
<dbReference type="PROSITE" id="PS50111">
    <property type="entry name" value="CHEMOTAXIS_TRANSDUC_2"/>
    <property type="match status" value="1"/>
</dbReference>
<keyword evidence="11" id="KW-1185">Reference proteome</keyword>
<comment type="subcellular location">
    <subcellularLocation>
        <location evidence="1">Membrane</location>
    </subcellularLocation>
</comment>